<gene>
    <name evidence="1" type="ORF">HYN43_019495</name>
</gene>
<accession>A0A494VV57</accession>
<dbReference type="Proteomes" id="UP000270046">
    <property type="component" value="Chromosome"/>
</dbReference>
<dbReference type="RefSeq" id="WP_119410933.1">
    <property type="nucleotide sequence ID" value="NZ_CP032869.1"/>
</dbReference>
<protein>
    <submittedName>
        <fullName evidence="1">Uncharacterized protein</fullName>
    </submittedName>
</protein>
<name>A0A494VV57_9SPHI</name>
<organism evidence="1 2">
    <name type="scientific">Mucilaginibacter celer</name>
    <dbReference type="NCBI Taxonomy" id="2305508"/>
    <lineage>
        <taxon>Bacteria</taxon>
        <taxon>Pseudomonadati</taxon>
        <taxon>Bacteroidota</taxon>
        <taxon>Sphingobacteriia</taxon>
        <taxon>Sphingobacteriales</taxon>
        <taxon>Sphingobacteriaceae</taxon>
        <taxon>Mucilaginibacter</taxon>
    </lineage>
</organism>
<evidence type="ECO:0000313" key="2">
    <source>
        <dbReference type="Proteomes" id="UP000270046"/>
    </source>
</evidence>
<dbReference type="OrthoDB" id="676292at2"/>
<sequence length="96" mass="11191">METPFYLLMSVKTPDKYEPFGEFDLGRDREAAYTLFESLDGKPDIDDHCHLHIDLVETVDSLPEKIRSKCCKLDQLGNNMKLIALEIFRQKNLKEE</sequence>
<proteinExistence type="predicted"/>
<keyword evidence="2" id="KW-1185">Reference proteome</keyword>
<evidence type="ECO:0000313" key="1">
    <source>
        <dbReference type="EMBL" id="AYL97360.1"/>
    </source>
</evidence>
<dbReference type="KEGG" id="muh:HYN43_019495"/>
<dbReference type="EMBL" id="CP032869">
    <property type="protein sequence ID" value="AYL97360.1"/>
    <property type="molecule type" value="Genomic_DNA"/>
</dbReference>
<dbReference type="AlphaFoldDB" id="A0A494VV57"/>
<reference evidence="1 2" key="1">
    <citation type="submission" date="2018-10" db="EMBL/GenBank/DDBJ databases">
        <title>Genome sequencing of Mucilaginibacter sp. HYN0043.</title>
        <authorList>
            <person name="Kim M."/>
            <person name="Yi H."/>
        </authorList>
    </citation>
    <scope>NUCLEOTIDE SEQUENCE [LARGE SCALE GENOMIC DNA]</scope>
    <source>
        <strain evidence="1 2">HYN0043</strain>
    </source>
</reference>